<name>A0A239A839_9FLAO</name>
<gene>
    <name evidence="2" type="ORF">SAMN06265376_104203</name>
</gene>
<protein>
    <recommendedName>
        <fullName evidence="4">Lipoprotein</fullName>
    </recommendedName>
</protein>
<feature type="chain" id="PRO_5012805537" description="Lipoprotein" evidence="1">
    <location>
        <begin position="24"/>
        <end position="217"/>
    </location>
</feature>
<evidence type="ECO:0000313" key="3">
    <source>
        <dbReference type="Proteomes" id="UP000198379"/>
    </source>
</evidence>
<organism evidence="2 3">
    <name type="scientific">Dokdonia pacifica</name>
    <dbReference type="NCBI Taxonomy" id="1627892"/>
    <lineage>
        <taxon>Bacteria</taxon>
        <taxon>Pseudomonadati</taxon>
        <taxon>Bacteroidota</taxon>
        <taxon>Flavobacteriia</taxon>
        <taxon>Flavobacteriales</taxon>
        <taxon>Flavobacteriaceae</taxon>
        <taxon>Dokdonia</taxon>
    </lineage>
</organism>
<dbReference type="Proteomes" id="UP000198379">
    <property type="component" value="Unassembled WGS sequence"/>
</dbReference>
<dbReference type="OrthoDB" id="1452665at2"/>
<dbReference type="EMBL" id="FZNY01000004">
    <property type="protein sequence ID" value="SNR91481.1"/>
    <property type="molecule type" value="Genomic_DNA"/>
</dbReference>
<dbReference type="NCBIfam" id="NF041940">
    <property type="entry name" value="choice_anch_X"/>
    <property type="match status" value="1"/>
</dbReference>
<reference evidence="2 3" key="1">
    <citation type="submission" date="2017-06" db="EMBL/GenBank/DDBJ databases">
        <authorList>
            <person name="Kim H.J."/>
            <person name="Triplett B.A."/>
        </authorList>
    </citation>
    <scope>NUCLEOTIDE SEQUENCE [LARGE SCALE GENOMIC DNA]</scope>
    <source>
        <strain evidence="2 3">DSM 25597</strain>
    </source>
</reference>
<feature type="signal peptide" evidence="1">
    <location>
        <begin position="1"/>
        <end position="23"/>
    </location>
</feature>
<keyword evidence="3" id="KW-1185">Reference proteome</keyword>
<evidence type="ECO:0000256" key="1">
    <source>
        <dbReference type="SAM" id="SignalP"/>
    </source>
</evidence>
<proteinExistence type="predicted"/>
<dbReference type="AlphaFoldDB" id="A0A239A839"/>
<sequence>MKTLKTSAIAILSLLIFSCSNDATIENNNEQAQTSADFSLNKIEENDSFKKDVALLNYRIRSLDEYTYVKELVFHNFSRETQMGATVTHNRTSFFDDGSYNDEVAGDGIYTSAARYEHNEIVPFFEEHQLISVMDGIAVDRQFAHAEALSRLEAAQNLPLFLNNTDGNVSLQQVGGGIELDCDVEFGTCGCYADEWGWCDCCCVTVSNCHVTVSLSF</sequence>
<evidence type="ECO:0000313" key="2">
    <source>
        <dbReference type="EMBL" id="SNR91481.1"/>
    </source>
</evidence>
<dbReference type="PROSITE" id="PS51257">
    <property type="entry name" value="PROKAR_LIPOPROTEIN"/>
    <property type="match status" value="1"/>
</dbReference>
<dbReference type="RefSeq" id="WP_089372016.1">
    <property type="nucleotide sequence ID" value="NZ_BMEP01000007.1"/>
</dbReference>
<evidence type="ECO:0008006" key="4">
    <source>
        <dbReference type="Google" id="ProtNLM"/>
    </source>
</evidence>
<accession>A0A239A839</accession>
<keyword evidence="1" id="KW-0732">Signal</keyword>